<dbReference type="InterPro" id="IPR003399">
    <property type="entry name" value="Mce/MlaD"/>
</dbReference>
<dbReference type="RefSeq" id="WP_243536515.1">
    <property type="nucleotide sequence ID" value="NZ_CP093442.1"/>
</dbReference>
<dbReference type="PANTHER" id="PTHR33371">
    <property type="entry name" value="INTERMEMBRANE PHOSPHOLIPID TRANSPORT SYSTEM BINDING PROTEIN MLAD-RELATED"/>
    <property type="match status" value="1"/>
</dbReference>
<protein>
    <submittedName>
        <fullName evidence="3">MlaD family protein</fullName>
    </submittedName>
</protein>
<evidence type="ECO:0000259" key="2">
    <source>
        <dbReference type="Pfam" id="PF02470"/>
    </source>
</evidence>
<keyword evidence="1" id="KW-0472">Membrane</keyword>
<proteinExistence type="predicted"/>
<organism evidence="3 4">
    <name type="scientific">Bdellovibrio reynosensis</name>
    <dbReference type="NCBI Taxonomy" id="2835041"/>
    <lineage>
        <taxon>Bacteria</taxon>
        <taxon>Pseudomonadati</taxon>
        <taxon>Bdellovibrionota</taxon>
        <taxon>Bdellovibrionia</taxon>
        <taxon>Bdellovibrionales</taxon>
        <taxon>Pseudobdellovibrionaceae</taxon>
        <taxon>Bdellovibrio</taxon>
    </lineage>
</organism>
<evidence type="ECO:0000256" key="1">
    <source>
        <dbReference type="SAM" id="Phobius"/>
    </source>
</evidence>
<keyword evidence="4" id="KW-1185">Reference proteome</keyword>
<accession>A0ABY4C7Q5</accession>
<evidence type="ECO:0000313" key="4">
    <source>
        <dbReference type="Proteomes" id="UP000830116"/>
    </source>
</evidence>
<sequence>MKVETKVGLLALVSVILIVVFAYLMGFISPFSNTKELNVMYNFAGGIEEGSPVRVMGIKVGKVKKISFDPSFKMDSGEEVKLRLTVTIDKKAWTSVRKDSKFFINLAGVIGEKFLEISPGSADAAEFNSGDFVRGEDPPRIDQLISQSYGLAGKIVALVEKNEGSITNMIQQLDKLTTNFNKTLVLLDKGTKNRDVARLLDNAVKISDNMVYLTDNLRSKKAEETYDLVHKLLWRLEPLDGKALKKFFQEEGVKARLL</sequence>
<evidence type="ECO:0000313" key="3">
    <source>
        <dbReference type="EMBL" id="UOF00494.1"/>
    </source>
</evidence>
<name>A0ABY4C7Q5_9BACT</name>
<dbReference type="Proteomes" id="UP000830116">
    <property type="component" value="Chromosome"/>
</dbReference>
<keyword evidence="1" id="KW-1133">Transmembrane helix</keyword>
<feature type="domain" description="Mce/MlaD" evidence="2">
    <location>
        <begin position="34"/>
        <end position="120"/>
    </location>
</feature>
<keyword evidence="1" id="KW-0812">Transmembrane</keyword>
<dbReference type="EMBL" id="CP093442">
    <property type="protein sequence ID" value="UOF00494.1"/>
    <property type="molecule type" value="Genomic_DNA"/>
</dbReference>
<gene>
    <name evidence="3" type="ORF">MNR06_12370</name>
</gene>
<dbReference type="Pfam" id="PF02470">
    <property type="entry name" value="MlaD"/>
    <property type="match status" value="1"/>
</dbReference>
<dbReference type="PANTHER" id="PTHR33371:SF4">
    <property type="entry name" value="INTERMEMBRANE PHOSPHOLIPID TRANSPORT SYSTEM BINDING PROTEIN MLAD"/>
    <property type="match status" value="1"/>
</dbReference>
<dbReference type="InterPro" id="IPR052336">
    <property type="entry name" value="MlaD_Phospholipid_Transporter"/>
</dbReference>
<feature type="transmembrane region" description="Helical" evidence="1">
    <location>
        <begin position="7"/>
        <end position="28"/>
    </location>
</feature>
<reference evidence="3" key="1">
    <citation type="submission" date="2022-03" db="EMBL/GenBank/DDBJ databases">
        <title>Genome Identification and Characterization of new species Bdellovibrio reynosense LBG001 sp. nov. from a Mexico soil sample.</title>
        <authorList>
            <person name="Camilli A."/>
            <person name="Ajao Y."/>
            <person name="Guo X."/>
        </authorList>
    </citation>
    <scope>NUCLEOTIDE SEQUENCE</scope>
    <source>
        <strain evidence="3">LBG001</strain>
    </source>
</reference>